<keyword evidence="1" id="KW-0812">Transmembrane</keyword>
<sequence>MEDGGNSDNQVNHNVETKLQPIQGINPPTVTEAAPKTNKLKKLFIILVIVISTATVFLVILKIYVGRSISKSSEENTSLRQKETVKFNLESYESSFWGYRFDYSPDLKIQDFGNGLVLTNYIPADKTANEKLSADEIEININTFFEDTRNLDYPNLKDAQKLRAINIGGVTSELYKFDYFSGGELLDSRLFSRIKQGKIYYQFWIEPADSLEIDKFYQIIESFKFSSPSEFQPSGKTVDPSRILYENLRYGFAFSYPKNWKFEDFNESSTILLSDGDGTHYFRIELIPKVSYFGGVFGITDIKLRLKKEISTYCLADGPGMSISCPEELTSIETFLNNEGVEGYRVKLVMVEEKYNSDSQIMEKTQKDVVAYVYELDNPQYPFLLFSPLPESTETGLQEVGAGTFTKLILKK</sequence>
<dbReference type="AlphaFoldDB" id="A0A1F7XWA0"/>
<keyword evidence="1" id="KW-1133">Transmembrane helix</keyword>
<proteinExistence type="predicted"/>
<evidence type="ECO:0000313" key="2">
    <source>
        <dbReference type="EMBL" id="OGM18678.1"/>
    </source>
</evidence>
<feature type="transmembrane region" description="Helical" evidence="1">
    <location>
        <begin position="43"/>
        <end position="65"/>
    </location>
</feature>
<organism evidence="2 3">
    <name type="scientific">Candidatus Woesebacteria bacterium RIFCSPHIGHO2_01_FULL_37_10</name>
    <dbReference type="NCBI Taxonomy" id="1802489"/>
    <lineage>
        <taxon>Bacteria</taxon>
        <taxon>Candidatus Woeseibacteriota</taxon>
    </lineage>
</organism>
<evidence type="ECO:0000256" key="1">
    <source>
        <dbReference type="SAM" id="Phobius"/>
    </source>
</evidence>
<gene>
    <name evidence="2" type="ORF">A2685_00305</name>
</gene>
<dbReference type="Proteomes" id="UP000178446">
    <property type="component" value="Unassembled WGS sequence"/>
</dbReference>
<evidence type="ECO:0000313" key="3">
    <source>
        <dbReference type="Proteomes" id="UP000178446"/>
    </source>
</evidence>
<comment type="caution">
    <text evidence="2">The sequence shown here is derived from an EMBL/GenBank/DDBJ whole genome shotgun (WGS) entry which is preliminary data.</text>
</comment>
<reference evidence="2 3" key="1">
    <citation type="journal article" date="2016" name="Nat. Commun.">
        <title>Thousands of microbial genomes shed light on interconnected biogeochemical processes in an aquifer system.</title>
        <authorList>
            <person name="Anantharaman K."/>
            <person name="Brown C.T."/>
            <person name="Hug L.A."/>
            <person name="Sharon I."/>
            <person name="Castelle C.J."/>
            <person name="Probst A.J."/>
            <person name="Thomas B.C."/>
            <person name="Singh A."/>
            <person name="Wilkins M.J."/>
            <person name="Karaoz U."/>
            <person name="Brodie E.L."/>
            <person name="Williams K.H."/>
            <person name="Hubbard S.S."/>
            <person name="Banfield J.F."/>
        </authorList>
    </citation>
    <scope>NUCLEOTIDE SEQUENCE [LARGE SCALE GENOMIC DNA]</scope>
</reference>
<protein>
    <submittedName>
        <fullName evidence="2">Uncharacterized protein</fullName>
    </submittedName>
</protein>
<accession>A0A1F7XWA0</accession>
<name>A0A1F7XWA0_9BACT</name>
<keyword evidence="1" id="KW-0472">Membrane</keyword>
<dbReference type="EMBL" id="MGGB01000042">
    <property type="protein sequence ID" value="OGM18678.1"/>
    <property type="molecule type" value="Genomic_DNA"/>
</dbReference>